<dbReference type="AlphaFoldDB" id="A0A6M1S2E2"/>
<keyword evidence="1" id="KW-0812">Transmembrane</keyword>
<reference evidence="3 4" key="1">
    <citation type="submission" date="2020-02" db="EMBL/GenBank/DDBJ databases">
        <title>Genome sequence of the type strain CCBAU10050 of Rhizobium daejeonense.</title>
        <authorList>
            <person name="Gao J."/>
            <person name="Sun J."/>
        </authorList>
    </citation>
    <scope>NUCLEOTIDE SEQUENCE [LARGE SCALE GENOMIC DNA]</scope>
    <source>
        <strain evidence="3 4">CCBAU10050</strain>
    </source>
</reference>
<sequence>MSPVLRRIVYVCAFEGLALLSSTLIFAMLGNDAASSGIAAIAASAVAVSWNFVFTTLFEWWEARNPVKGRSPRRRAAHAILFEGGLAIVLTPVLSWTLGMPIMEAFATNIGLLAFFLAYTYLFNLGFDKLFGLPASAQPQG</sequence>
<keyword evidence="1" id="KW-0472">Membrane</keyword>
<evidence type="ECO:0000259" key="2">
    <source>
        <dbReference type="Pfam" id="PF05232"/>
    </source>
</evidence>
<feature type="transmembrane region" description="Helical" evidence="1">
    <location>
        <begin position="36"/>
        <end position="58"/>
    </location>
</feature>
<accession>A0A6M1S2E2</accession>
<feature type="domain" description="Chlorhexidine efflux transporter" evidence="2">
    <location>
        <begin position="70"/>
        <end position="132"/>
    </location>
</feature>
<feature type="domain" description="Chlorhexidine efflux transporter" evidence="2">
    <location>
        <begin position="3"/>
        <end position="64"/>
    </location>
</feature>
<feature type="transmembrane region" description="Helical" evidence="1">
    <location>
        <begin position="105"/>
        <end position="123"/>
    </location>
</feature>
<organism evidence="3 4">
    <name type="scientific">Rhizobium daejeonense</name>
    <dbReference type="NCBI Taxonomy" id="240521"/>
    <lineage>
        <taxon>Bacteria</taxon>
        <taxon>Pseudomonadati</taxon>
        <taxon>Pseudomonadota</taxon>
        <taxon>Alphaproteobacteria</taxon>
        <taxon>Hyphomicrobiales</taxon>
        <taxon>Rhizobiaceae</taxon>
        <taxon>Rhizobium/Agrobacterium group</taxon>
        <taxon>Rhizobium</taxon>
    </lineage>
</organism>
<proteinExistence type="predicted"/>
<dbReference type="NCBIfam" id="NF033664">
    <property type="entry name" value="PACE_transport"/>
    <property type="match status" value="1"/>
</dbReference>
<feature type="transmembrane region" description="Helical" evidence="1">
    <location>
        <begin position="7"/>
        <end position="30"/>
    </location>
</feature>
<dbReference type="Pfam" id="PF05232">
    <property type="entry name" value="BTP"/>
    <property type="match status" value="2"/>
</dbReference>
<dbReference type="InterPro" id="IPR058208">
    <property type="entry name" value="PACE"/>
</dbReference>
<name>A0A6M1S2E2_9HYPH</name>
<dbReference type="InterPro" id="IPR007896">
    <property type="entry name" value="BTP_bacteria"/>
</dbReference>
<comment type="caution">
    <text evidence="3">The sequence shown here is derived from an EMBL/GenBank/DDBJ whole genome shotgun (WGS) entry which is preliminary data.</text>
</comment>
<evidence type="ECO:0000313" key="3">
    <source>
        <dbReference type="EMBL" id="NGO63437.1"/>
    </source>
</evidence>
<keyword evidence="4" id="KW-1185">Reference proteome</keyword>
<keyword evidence="1" id="KW-1133">Transmembrane helix</keyword>
<dbReference type="RefSeq" id="WP_163904139.1">
    <property type="nucleotide sequence ID" value="NZ_CP048427.1"/>
</dbReference>
<gene>
    <name evidence="3" type="ORF">G6N76_07105</name>
</gene>
<feature type="transmembrane region" description="Helical" evidence="1">
    <location>
        <begin position="79"/>
        <end position="99"/>
    </location>
</feature>
<dbReference type="EMBL" id="JAAKZH010000002">
    <property type="protein sequence ID" value="NGO63437.1"/>
    <property type="molecule type" value="Genomic_DNA"/>
</dbReference>
<dbReference type="Proteomes" id="UP000477849">
    <property type="component" value="Unassembled WGS sequence"/>
</dbReference>
<evidence type="ECO:0000313" key="4">
    <source>
        <dbReference type="Proteomes" id="UP000477849"/>
    </source>
</evidence>
<protein>
    <submittedName>
        <fullName evidence="3">PACE efflux transporter</fullName>
    </submittedName>
</protein>
<evidence type="ECO:0000256" key="1">
    <source>
        <dbReference type="SAM" id="Phobius"/>
    </source>
</evidence>